<evidence type="ECO:0000256" key="5">
    <source>
        <dbReference type="ARBA" id="ARBA00023029"/>
    </source>
</evidence>
<dbReference type="EMBL" id="DSBX01000141">
    <property type="protein sequence ID" value="HDQ99379.1"/>
    <property type="molecule type" value="Genomic_DNA"/>
</dbReference>
<keyword evidence="4" id="KW-0460">Magnesium</keyword>
<evidence type="ECO:0000256" key="2">
    <source>
        <dbReference type="ARBA" id="ARBA00009446"/>
    </source>
</evidence>
<feature type="region of interest" description="Disordered" evidence="9">
    <location>
        <begin position="749"/>
        <end position="774"/>
    </location>
</feature>
<organism evidence="12">
    <name type="scientific">candidate division WOR-3 bacterium</name>
    <dbReference type="NCBI Taxonomy" id="2052148"/>
    <lineage>
        <taxon>Bacteria</taxon>
        <taxon>Bacteria division WOR-3</taxon>
    </lineage>
</organism>
<dbReference type="GO" id="GO:0046872">
    <property type="term" value="F:metal ion binding"/>
    <property type="evidence" value="ECO:0007669"/>
    <property type="project" value="UniProtKB-KW"/>
</dbReference>
<dbReference type="InterPro" id="IPR013825">
    <property type="entry name" value="Topo_IA_cen_sub2"/>
</dbReference>
<accession>A0A7V0XF32</accession>
<dbReference type="SMART" id="SM00436">
    <property type="entry name" value="TOP1Bc"/>
    <property type="match status" value="1"/>
</dbReference>
<dbReference type="InterPro" id="IPR034149">
    <property type="entry name" value="TOPRIM_TopoI"/>
</dbReference>
<proteinExistence type="inferred from homology"/>
<evidence type="ECO:0000256" key="6">
    <source>
        <dbReference type="ARBA" id="ARBA00023125"/>
    </source>
</evidence>
<comment type="catalytic activity">
    <reaction evidence="1 8">
        <text>ATP-independent breakage of single-stranded DNA, followed by passage and rejoining.</text>
        <dbReference type="EC" id="5.6.2.1"/>
    </reaction>
</comment>
<dbReference type="InterPro" id="IPR023405">
    <property type="entry name" value="Topo_IA_core_domain"/>
</dbReference>
<keyword evidence="3" id="KW-0479">Metal-binding</keyword>
<reference evidence="12" key="1">
    <citation type="journal article" date="2020" name="mSystems">
        <title>Genome- and Community-Level Interaction Insights into Carbon Utilization and Element Cycling Functions of Hydrothermarchaeota in Hydrothermal Sediment.</title>
        <authorList>
            <person name="Zhou Z."/>
            <person name="Liu Y."/>
            <person name="Xu W."/>
            <person name="Pan J."/>
            <person name="Luo Z.H."/>
            <person name="Li M."/>
        </authorList>
    </citation>
    <scope>NUCLEOTIDE SEQUENCE [LARGE SCALE GENOMIC DNA]</scope>
    <source>
        <strain evidence="12">SpSt-1182</strain>
    </source>
</reference>
<feature type="domain" description="Topo IA-type catalytic" evidence="11">
    <location>
        <begin position="125"/>
        <end position="566"/>
    </location>
</feature>
<dbReference type="Gene3D" id="1.10.460.10">
    <property type="entry name" value="Topoisomerase I, domain 2"/>
    <property type="match status" value="2"/>
</dbReference>
<dbReference type="PRINTS" id="PR00417">
    <property type="entry name" value="PRTPISMRASEI"/>
</dbReference>
<evidence type="ECO:0000259" key="11">
    <source>
        <dbReference type="PROSITE" id="PS52039"/>
    </source>
</evidence>
<evidence type="ECO:0000256" key="1">
    <source>
        <dbReference type="ARBA" id="ARBA00000213"/>
    </source>
</evidence>
<dbReference type="InterPro" id="IPR003602">
    <property type="entry name" value="Topo_IA_DNA-bd_dom"/>
</dbReference>
<dbReference type="InterPro" id="IPR003601">
    <property type="entry name" value="Topo_IA_2"/>
</dbReference>
<dbReference type="HAMAP" id="MF_00952">
    <property type="entry name" value="Topoisom_1_prok"/>
    <property type="match status" value="1"/>
</dbReference>
<dbReference type="InterPro" id="IPR006171">
    <property type="entry name" value="TOPRIM_dom"/>
</dbReference>
<protein>
    <recommendedName>
        <fullName evidence="8">DNA topoisomerase 1</fullName>
        <ecNumber evidence="8">5.6.2.1</ecNumber>
    </recommendedName>
    <alternativeName>
        <fullName evidence="8">DNA topoisomerase I</fullName>
    </alternativeName>
</protein>
<dbReference type="SMART" id="SM00437">
    <property type="entry name" value="TOP1Ac"/>
    <property type="match status" value="1"/>
</dbReference>
<dbReference type="InterPro" id="IPR000380">
    <property type="entry name" value="Topo_IA"/>
</dbReference>
<feature type="site" description="Interaction with DNA" evidence="8">
    <location>
        <position position="281"/>
    </location>
</feature>
<feature type="site" description="Interaction with DNA" evidence="8">
    <location>
        <position position="466"/>
    </location>
</feature>
<dbReference type="InterPro" id="IPR005733">
    <property type="entry name" value="TopoI_bac-type"/>
</dbReference>
<dbReference type="InterPro" id="IPR025589">
    <property type="entry name" value="Toprim_C_rpt"/>
</dbReference>
<dbReference type="GO" id="GO:0003677">
    <property type="term" value="F:DNA binding"/>
    <property type="evidence" value="ECO:0007669"/>
    <property type="project" value="UniProtKB-KW"/>
</dbReference>
<dbReference type="PROSITE" id="PS50880">
    <property type="entry name" value="TOPRIM"/>
    <property type="match status" value="1"/>
</dbReference>
<dbReference type="PROSITE" id="PS00396">
    <property type="entry name" value="TOPO_IA_1"/>
    <property type="match status" value="1"/>
</dbReference>
<evidence type="ECO:0000313" key="12">
    <source>
        <dbReference type="EMBL" id="HDQ99379.1"/>
    </source>
</evidence>
<feature type="region of interest" description="Interaction with DNA" evidence="8">
    <location>
        <begin position="159"/>
        <end position="164"/>
    </location>
</feature>
<feature type="site" description="Interaction with DNA" evidence="8">
    <location>
        <position position="151"/>
    </location>
</feature>
<dbReference type="Pfam" id="PF01751">
    <property type="entry name" value="Toprim"/>
    <property type="match status" value="1"/>
</dbReference>
<feature type="site" description="Interaction with DNA" evidence="8">
    <location>
        <position position="135"/>
    </location>
</feature>
<dbReference type="InterPro" id="IPR023406">
    <property type="entry name" value="Topo_IA_AS"/>
</dbReference>
<dbReference type="EC" id="5.6.2.1" evidence="8"/>
<dbReference type="InterPro" id="IPR028612">
    <property type="entry name" value="Topoisom_1_IA"/>
</dbReference>
<sequence length="774" mass="86103">MLIVESPAKARTIGRFLGREFTVLSSMGHVADLPRKGMAVDIEGGFEPEYIVSPEKKKTVAELRKAAKQAKRVWLATDEDREGEAIAWHLARLLELPTELTRRIVFHEITESAIKAAIAEPRGIDQHLVDAQQARRVLDRLVGYELSPVLWKKVRTGLSAGRVQSVAVRLVVEREREIDKFKPEVSFKTAGEFAAGEGRLAAKLDTDFPDEAAARAFLEAAAGAEFTVAAVEKKPAKRSPRPPFTTSTLQQEAYQKLGMSVRRTMALAQRLYEAGHITYMRTDSLTMADSALAQAAEVIAAEFGPDHARRRRYATKSKRAQEAHEAIRPTDFRKDKVTGEQDERKLYELIRRRALASQMADARVERTVVKVEVSTRPERFIAKGEVILFKGFLAVYDPGGDDEEDGRVLPPLERGQRLEPLEITSRESFSRPPARYTEASLVKRLEELGIGRPSTYAPTISTIQSRGYVERQSREGREREYRVLTLTEGKVGAETRTETTGTEKAKLFPTDVAGLVTDFLVENFREVVDYDFTARIETELDEVASGEKNWRETVGGFYRPFHADVEKAGELSRAEVARSRELGTDPATGKPVSARLGPYGPFVQLGTKDDDEKPKFASLRKGQRVETVTLDEALELLKLPRVVGRTAEGEEILANFGRFGPYVKYGTKYASIKDKDPRTITHKEALAAIAEAREQAAKRTIKEFPEAGVRVLLGRYGPYVIEGKKSATVPKGRDPAELTLEECRELIATAPAGRKKAARKASSGKRSPGGKKKK</sequence>
<dbReference type="CDD" id="cd00186">
    <property type="entry name" value="TOP1Ac"/>
    <property type="match status" value="1"/>
</dbReference>
<dbReference type="AlphaFoldDB" id="A0A7V0XF32"/>
<dbReference type="Gene3D" id="3.40.50.140">
    <property type="match status" value="1"/>
</dbReference>
<dbReference type="CDD" id="cd03363">
    <property type="entry name" value="TOPRIM_TopoIA_TopoI"/>
    <property type="match status" value="1"/>
</dbReference>
<dbReference type="InterPro" id="IPR013826">
    <property type="entry name" value="Topo_IA_cen_sub3"/>
</dbReference>
<feature type="domain" description="Toprim" evidence="10">
    <location>
        <begin position="1"/>
        <end position="109"/>
    </location>
</feature>
<dbReference type="SMART" id="SM00493">
    <property type="entry name" value="TOPRIM"/>
    <property type="match status" value="1"/>
</dbReference>
<dbReference type="PANTHER" id="PTHR42785">
    <property type="entry name" value="DNA TOPOISOMERASE, TYPE IA, CORE"/>
    <property type="match status" value="1"/>
</dbReference>
<dbReference type="GO" id="GO:0003917">
    <property type="term" value="F:DNA topoisomerase type I (single strand cut, ATP-independent) activity"/>
    <property type="evidence" value="ECO:0007669"/>
    <property type="project" value="UniProtKB-UniRule"/>
</dbReference>
<keyword evidence="7 8" id="KW-0413">Isomerase</keyword>
<evidence type="ECO:0000256" key="8">
    <source>
        <dbReference type="HAMAP-Rule" id="MF_00952"/>
    </source>
</evidence>
<dbReference type="InterPro" id="IPR013824">
    <property type="entry name" value="Topo_IA_cen_sub1"/>
</dbReference>
<dbReference type="GO" id="GO:0006265">
    <property type="term" value="P:DNA topological change"/>
    <property type="evidence" value="ECO:0007669"/>
    <property type="project" value="UniProtKB-UniRule"/>
</dbReference>
<feature type="compositionally biased region" description="Basic residues" evidence="9">
    <location>
        <begin position="753"/>
        <end position="774"/>
    </location>
</feature>
<dbReference type="Pfam" id="PF13368">
    <property type="entry name" value="Toprim_C_rpt"/>
    <property type="match status" value="3"/>
</dbReference>
<feature type="site" description="Interaction with DNA" evidence="8">
    <location>
        <position position="29"/>
    </location>
</feature>
<dbReference type="Gene3D" id="1.10.290.10">
    <property type="entry name" value="Topoisomerase I, domain 4"/>
    <property type="match status" value="1"/>
</dbReference>
<name>A0A7V0XF32_UNCW3</name>
<comment type="subunit">
    <text evidence="8">Monomer.</text>
</comment>
<dbReference type="PANTHER" id="PTHR42785:SF1">
    <property type="entry name" value="DNA TOPOISOMERASE"/>
    <property type="match status" value="1"/>
</dbReference>
<feature type="site" description="Interaction with DNA" evidence="8">
    <location>
        <position position="136"/>
    </location>
</feature>
<dbReference type="Proteomes" id="UP000885672">
    <property type="component" value="Unassembled WGS sequence"/>
</dbReference>
<dbReference type="NCBIfam" id="TIGR01051">
    <property type="entry name" value="topA_bact"/>
    <property type="match status" value="1"/>
</dbReference>
<dbReference type="Pfam" id="PF01131">
    <property type="entry name" value="Topoisom_bac"/>
    <property type="match status" value="1"/>
</dbReference>
<dbReference type="Gene3D" id="2.70.20.10">
    <property type="entry name" value="Topoisomerase I, domain 3"/>
    <property type="match status" value="1"/>
</dbReference>
<dbReference type="SUPFAM" id="SSF56712">
    <property type="entry name" value="Prokaryotic type I DNA topoisomerase"/>
    <property type="match status" value="1"/>
</dbReference>
<evidence type="ECO:0000256" key="3">
    <source>
        <dbReference type="ARBA" id="ARBA00022723"/>
    </source>
</evidence>
<comment type="function">
    <text evidence="8">Releases the supercoiling and torsional tension of DNA, which is introduced during the DNA replication and transcription, by transiently cleaving and rejoining one strand of the DNA duplex. Introduces a single-strand break via transesterification at a target site in duplex DNA. The scissile phosphodiester is attacked by the catalytic tyrosine of the enzyme, resulting in the formation of a DNA-(5'-phosphotyrosyl)-enzyme intermediate and the expulsion of a 3'-OH DNA strand. The free DNA strand then undergoes passage around the unbroken strand, thus removing DNA supercoils. Finally, in the religation step, the DNA 3'-OH attacks the covalent intermediate to expel the active-site tyrosine and restore the DNA phosphodiester backbone.</text>
</comment>
<keyword evidence="5 8" id="KW-0799">Topoisomerase</keyword>
<evidence type="ECO:0000256" key="7">
    <source>
        <dbReference type="ARBA" id="ARBA00023235"/>
    </source>
</evidence>
<gene>
    <name evidence="8 12" type="primary">topA</name>
    <name evidence="12" type="ORF">ENN51_03725</name>
</gene>
<feature type="active site" description="O-(5'-phospho-DNA)-tyrosine intermediate" evidence="8">
    <location>
        <position position="279"/>
    </location>
</feature>
<dbReference type="PROSITE" id="PS52039">
    <property type="entry name" value="TOPO_IA_2"/>
    <property type="match status" value="1"/>
</dbReference>
<comment type="caution">
    <text evidence="12">The sequence shown here is derived from an EMBL/GenBank/DDBJ whole genome shotgun (WGS) entry which is preliminary data.</text>
</comment>
<dbReference type="InterPro" id="IPR013497">
    <property type="entry name" value="Topo_IA_cen"/>
</dbReference>
<evidence type="ECO:0000256" key="9">
    <source>
        <dbReference type="SAM" id="MobiDB-lite"/>
    </source>
</evidence>
<evidence type="ECO:0000256" key="4">
    <source>
        <dbReference type="ARBA" id="ARBA00022842"/>
    </source>
</evidence>
<keyword evidence="6 8" id="KW-0238">DNA-binding</keyword>
<evidence type="ECO:0000259" key="10">
    <source>
        <dbReference type="PROSITE" id="PS50880"/>
    </source>
</evidence>
<feature type="site" description="Interaction with DNA" evidence="8">
    <location>
        <position position="144"/>
    </location>
</feature>
<feature type="site" description="Interaction with DNA" evidence="8">
    <location>
        <position position="139"/>
    </location>
</feature>
<comment type="similarity">
    <text evidence="2 8">Belongs to the type IA topoisomerase family.</text>
</comment>